<dbReference type="InterPro" id="IPR028245">
    <property type="entry name" value="PIL1/LSP1"/>
</dbReference>
<dbReference type="GO" id="GO:0008250">
    <property type="term" value="C:oligosaccharyltransferase complex"/>
    <property type="evidence" value="ECO:0007669"/>
    <property type="project" value="UniProtKB-UniRule"/>
</dbReference>
<dbReference type="PANTHER" id="PTHR21049:SF0">
    <property type="entry name" value="DOLICHYL-DIPHOSPHOOLIGOSACCHARIDE--PROTEIN GLYCOSYLTRANSFERASE SUBUNIT 1"/>
    <property type="match status" value="1"/>
</dbReference>
<name>A0AA39L841_SARSR</name>
<keyword evidence="15" id="KW-1185">Reference proteome</keyword>
<accession>A0AA39L841</accession>
<feature type="compositionally biased region" description="Polar residues" evidence="13">
    <location>
        <begin position="944"/>
        <end position="953"/>
    </location>
</feature>
<evidence type="ECO:0000313" key="15">
    <source>
        <dbReference type="Proteomes" id="UP001175261"/>
    </source>
</evidence>
<evidence type="ECO:0000256" key="4">
    <source>
        <dbReference type="ARBA" id="ARBA00008905"/>
    </source>
</evidence>
<dbReference type="GO" id="GO:0018279">
    <property type="term" value="P:protein N-linked glycosylation via asparagine"/>
    <property type="evidence" value="ECO:0007669"/>
    <property type="project" value="TreeGrafter"/>
</dbReference>
<comment type="similarity">
    <text evidence="4 11">Belongs to the OST1 family.</text>
</comment>
<organism evidence="14 15">
    <name type="scientific">Sarocladium strictum</name>
    <name type="common">Black bundle disease fungus</name>
    <name type="synonym">Acremonium strictum</name>
    <dbReference type="NCBI Taxonomy" id="5046"/>
    <lineage>
        <taxon>Eukaryota</taxon>
        <taxon>Fungi</taxon>
        <taxon>Dikarya</taxon>
        <taxon>Ascomycota</taxon>
        <taxon>Pezizomycotina</taxon>
        <taxon>Sordariomycetes</taxon>
        <taxon>Hypocreomycetidae</taxon>
        <taxon>Hypocreales</taxon>
        <taxon>Sarocladiaceae</taxon>
        <taxon>Sarocladium</taxon>
    </lineage>
</organism>
<dbReference type="InterPro" id="IPR007676">
    <property type="entry name" value="Ribophorin_I"/>
</dbReference>
<comment type="function">
    <text evidence="1 11">Subunit of the oligosaccharyl transferase (OST) complex that catalyzes the initial transfer of a defined glycan (Glc(3)Man(9)GlcNAc(2) in eukaryotes) from the lipid carrier dolichol-pyrophosphate to an asparagine residue within an Asn-X-Ser/Thr consensus motif in nascent polypeptide chains, the first step in protein N-glycosylation. N-glycosylation occurs cotranslationally and the complex associates with the Sec61 complex at the channel-forming translocon complex that mediates protein translocation across the endoplasmic reticulum (ER). All subunits are required for a maximal enzyme activity.</text>
</comment>
<evidence type="ECO:0000256" key="6">
    <source>
        <dbReference type="ARBA" id="ARBA00022692"/>
    </source>
</evidence>
<keyword evidence="12" id="KW-0175">Coiled coil</keyword>
<keyword evidence="6" id="KW-0812">Transmembrane</keyword>
<feature type="region of interest" description="Disordered" evidence="13">
    <location>
        <begin position="670"/>
        <end position="698"/>
    </location>
</feature>
<keyword evidence="5" id="KW-0597">Phosphoprotein</keyword>
<keyword evidence="10" id="KW-0472">Membrane</keyword>
<dbReference type="AlphaFoldDB" id="A0AA39L841"/>
<feature type="compositionally biased region" description="Basic residues" evidence="13">
    <location>
        <begin position="531"/>
        <end position="548"/>
    </location>
</feature>
<evidence type="ECO:0000256" key="1">
    <source>
        <dbReference type="ARBA" id="ARBA00002791"/>
    </source>
</evidence>
<feature type="chain" id="PRO_5041486843" description="Dolichyl-diphosphooligosaccharide--protein glycosyltransferase subunit 1" evidence="11">
    <location>
        <begin position="20"/>
        <end position="969"/>
    </location>
</feature>
<evidence type="ECO:0000256" key="8">
    <source>
        <dbReference type="ARBA" id="ARBA00022824"/>
    </source>
</evidence>
<evidence type="ECO:0000256" key="7">
    <source>
        <dbReference type="ARBA" id="ARBA00022729"/>
    </source>
</evidence>
<evidence type="ECO:0000256" key="9">
    <source>
        <dbReference type="ARBA" id="ARBA00022989"/>
    </source>
</evidence>
<dbReference type="EMBL" id="JAPDFR010000003">
    <property type="protein sequence ID" value="KAK0387618.1"/>
    <property type="molecule type" value="Genomic_DNA"/>
</dbReference>
<dbReference type="Pfam" id="PF04597">
    <property type="entry name" value="Ribophorin_I"/>
    <property type="match status" value="1"/>
</dbReference>
<dbReference type="FunFam" id="1.20.1270.60:FF:000005">
    <property type="entry name" value="Sphingolipid long chain base-responsive pil1"/>
    <property type="match status" value="1"/>
</dbReference>
<evidence type="ECO:0000256" key="12">
    <source>
        <dbReference type="SAM" id="Coils"/>
    </source>
</evidence>
<proteinExistence type="inferred from homology"/>
<evidence type="ECO:0000256" key="11">
    <source>
        <dbReference type="RuleBase" id="RU361143"/>
    </source>
</evidence>
<sequence length="969" mass="107573">MKPFSLAAALLGLASTALAGAASSKITLPTEFKPPQVFKNANLVHIISLEKNYVKEQINVLIENIGSEPQDEYYVPFTFEQLSRVGGFEVKDRKDATIEFATEIVEYDSTSDTQYYRIRLPSPLKPGAQQTLGISFFYLKAYYPLPASIKQDEQQFLAHDFSVYAPSAYPTTKQKTEVKAGSATIPDYTKMAGSGSVKEFPQKQGSKLTYGPFGEQPAGAVSPAQIRFEFTKPVIHVSELERDIEVSHWGGNIAFEERYTLHHLGANLTDNFNRVKWAQSQYFSPTTYALKEIKIPLQIGSEDPYFTDTIGNVSTSRFRSNKREASLELKPRYPIFGGWKYPFTIGWNANAANFLRRTATGGYVFKAPFIEGPKQVEGIEYEQVNVRVLLPEGATNVKIFTDIPDSSLVQSSVGTHQTYLDTIGRTSVTLKARNLVDEFRDRQLIISYDAPLSDTLRKPLVVFGSMLAIYVAAWAEDSSYCHGTAMNMNAGWETQDHVARNIAITSDIMCFTDKPHRDYYYTEEIIPARRSPPRYHHSHPAHRHHGHPARVSYSSVTRETYHGGSPRAPTAAAAENGQGEGLPVTSRAQLFCLPSDCQAAVLRNLDILTPAALYLRRIILLHCNCRSRPTLLPNDREADNGKNNLTTYTRTNSLTEHLRPSVIMHRAMSIRSGRTNRGRSGSNSAGGSSSKGFSFNSLRGNVQPELSRKLFRLIKSENNLISAHETAGRERVSIATQLSEWGEHTNDDAINDISDKIGVILSEMGEQEDNYAHGLEDSRGVLKAIRNTEKSVQPSRDGKQKIADEIQKLKIKEPESAKLVVLEQELVRAEAENLVAEAQLTNITRQKLKEAYAAEFAATIERAEKQIILAKHGRRLLELLDDTPVVPGDTRIAYDAGAQARQILDDCDDDLKDWRPDYDGGVRDQQSLSPPPQGKSKGGLTASADDSASLQTDLRTEDGSEAQTQSAAA</sequence>
<comment type="subunit">
    <text evidence="11">Component of the oligosaccharyltransferase (OST) complex.</text>
</comment>
<feature type="signal peptide" evidence="11">
    <location>
        <begin position="1"/>
        <end position="19"/>
    </location>
</feature>
<comment type="caution">
    <text evidence="14">The sequence shown here is derived from an EMBL/GenBank/DDBJ whole genome shotgun (WGS) entry which is preliminary data.</text>
</comment>
<gene>
    <name evidence="14" type="ORF">NLU13_3864</name>
</gene>
<dbReference type="Proteomes" id="UP001175261">
    <property type="component" value="Unassembled WGS sequence"/>
</dbReference>
<keyword evidence="7 11" id="KW-0732">Signal</keyword>
<evidence type="ECO:0000256" key="10">
    <source>
        <dbReference type="ARBA" id="ARBA00023136"/>
    </source>
</evidence>
<dbReference type="InterPro" id="IPR027267">
    <property type="entry name" value="AH/BAR_dom_sf"/>
</dbReference>
<keyword evidence="8 11" id="KW-0256">Endoplasmic reticulum</keyword>
<feature type="coiled-coil region" evidence="12">
    <location>
        <begin position="819"/>
        <end position="846"/>
    </location>
</feature>
<dbReference type="Pfam" id="PF13805">
    <property type="entry name" value="Pil1"/>
    <property type="match status" value="1"/>
</dbReference>
<feature type="region of interest" description="Disordered" evidence="13">
    <location>
        <begin position="914"/>
        <end position="969"/>
    </location>
</feature>
<keyword evidence="9" id="KW-1133">Transmembrane helix</keyword>
<evidence type="ECO:0000313" key="14">
    <source>
        <dbReference type="EMBL" id="KAK0387618.1"/>
    </source>
</evidence>
<comment type="subcellular location">
    <subcellularLocation>
        <location evidence="2 11">Endoplasmic reticulum membrane</location>
        <topology evidence="2 11">Single-pass type I membrane protein</topology>
    </subcellularLocation>
</comment>
<dbReference type="Gene3D" id="1.20.1270.60">
    <property type="entry name" value="Arfaptin homology (AH) domain/BAR domain"/>
    <property type="match status" value="1"/>
</dbReference>
<evidence type="ECO:0000256" key="3">
    <source>
        <dbReference type="ARBA" id="ARBA00004922"/>
    </source>
</evidence>
<comment type="pathway">
    <text evidence="3 11">Protein modification; protein glycosylation.</text>
</comment>
<feature type="compositionally biased region" description="Low complexity" evidence="13">
    <location>
        <begin position="670"/>
        <end position="697"/>
    </location>
</feature>
<dbReference type="PANTHER" id="PTHR21049">
    <property type="entry name" value="RIBOPHORIN I"/>
    <property type="match status" value="1"/>
</dbReference>
<feature type="region of interest" description="Disordered" evidence="13">
    <location>
        <begin position="531"/>
        <end position="580"/>
    </location>
</feature>
<reference evidence="14" key="1">
    <citation type="submission" date="2022-10" db="EMBL/GenBank/DDBJ databases">
        <title>Determination and structural analysis of whole genome sequence of Sarocladium strictum F4-1.</title>
        <authorList>
            <person name="Hu L."/>
            <person name="Jiang Y."/>
        </authorList>
    </citation>
    <scope>NUCLEOTIDE SEQUENCE</scope>
    <source>
        <strain evidence="14">F4-1</strain>
    </source>
</reference>
<evidence type="ECO:0000256" key="13">
    <source>
        <dbReference type="SAM" id="MobiDB-lite"/>
    </source>
</evidence>
<protein>
    <recommendedName>
        <fullName evidence="11">Dolichyl-diphosphooligosaccharide--protein glycosyltransferase subunit 1</fullName>
    </recommendedName>
</protein>
<evidence type="ECO:0000256" key="5">
    <source>
        <dbReference type="ARBA" id="ARBA00022553"/>
    </source>
</evidence>
<evidence type="ECO:0000256" key="2">
    <source>
        <dbReference type="ARBA" id="ARBA00004115"/>
    </source>
</evidence>